<proteinExistence type="predicted"/>
<protein>
    <recommendedName>
        <fullName evidence="4">DUF2975 domain-containing protein</fullName>
    </recommendedName>
</protein>
<organism evidence="2 3">
    <name type="scientific">Rossellomorea pakistanensis</name>
    <dbReference type="NCBI Taxonomy" id="992288"/>
    <lineage>
        <taxon>Bacteria</taxon>
        <taxon>Bacillati</taxon>
        <taxon>Bacillota</taxon>
        <taxon>Bacilli</taxon>
        <taxon>Bacillales</taxon>
        <taxon>Bacillaceae</taxon>
        <taxon>Rossellomorea</taxon>
    </lineage>
</organism>
<evidence type="ECO:0008006" key="4">
    <source>
        <dbReference type="Google" id="ProtNLM"/>
    </source>
</evidence>
<feature type="transmembrane region" description="Helical" evidence="1">
    <location>
        <begin position="20"/>
        <end position="41"/>
    </location>
</feature>
<keyword evidence="3" id="KW-1185">Reference proteome</keyword>
<evidence type="ECO:0000256" key="1">
    <source>
        <dbReference type="SAM" id="Phobius"/>
    </source>
</evidence>
<dbReference type="RefSeq" id="WP_338021710.1">
    <property type="nucleotide sequence ID" value="NZ_JAFBDZ010000001.1"/>
</dbReference>
<keyword evidence="1" id="KW-1133">Transmembrane helix</keyword>
<evidence type="ECO:0000313" key="3">
    <source>
        <dbReference type="Proteomes" id="UP001646157"/>
    </source>
</evidence>
<keyword evidence="1" id="KW-0812">Transmembrane</keyword>
<comment type="caution">
    <text evidence="2">The sequence shown here is derived from an EMBL/GenBank/DDBJ whole genome shotgun (WGS) entry which is preliminary data.</text>
</comment>
<feature type="transmembrane region" description="Helical" evidence="1">
    <location>
        <begin position="91"/>
        <end position="113"/>
    </location>
</feature>
<gene>
    <name evidence="2" type="ORF">JOC86_000985</name>
</gene>
<feature type="transmembrane region" description="Helical" evidence="1">
    <location>
        <begin position="66"/>
        <end position="85"/>
    </location>
</feature>
<dbReference type="Pfam" id="PF11188">
    <property type="entry name" value="DUF2975"/>
    <property type="match status" value="1"/>
</dbReference>
<keyword evidence="1" id="KW-0472">Membrane</keyword>
<dbReference type="InterPro" id="IPR021354">
    <property type="entry name" value="DUF2975"/>
</dbReference>
<dbReference type="EMBL" id="JAFBDZ010000001">
    <property type="protein sequence ID" value="MBM7584448.1"/>
    <property type="molecule type" value="Genomic_DNA"/>
</dbReference>
<reference evidence="2 3" key="1">
    <citation type="submission" date="2021-01" db="EMBL/GenBank/DDBJ databases">
        <title>Genomic Encyclopedia of Type Strains, Phase IV (KMG-IV): sequencing the most valuable type-strain genomes for metagenomic binning, comparative biology and taxonomic classification.</title>
        <authorList>
            <person name="Goeker M."/>
        </authorList>
    </citation>
    <scope>NUCLEOTIDE SEQUENCE [LARGE SCALE GENOMIC DNA]</scope>
    <source>
        <strain evidence="2 3">DSM 24834</strain>
    </source>
</reference>
<evidence type="ECO:0000313" key="2">
    <source>
        <dbReference type="EMBL" id="MBM7584448.1"/>
    </source>
</evidence>
<dbReference type="Proteomes" id="UP001646157">
    <property type="component" value="Unassembled WGS sequence"/>
</dbReference>
<sequence length="131" mass="14755">MFSGSLGLQDTAEMYPEYAYLRFPVLIGTAIPFFLALYQALKLLSYIERNHAFSELAVNSLKHIKYCAMTIIALYIFGMLLLVSQNALHPSIGMIGLTIIFTAFVMLLFATVLQEPLRNELEIKSENDLTV</sequence>
<accession>A0ABS2N9B1</accession>
<name>A0ABS2N9B1_9BACI</name>